<dbReference type="GO" id="GO:0000976">
    <property type="term" value="F:transcription cis-regulatory region binding"/>
    <property type="evidence" value="ECO:0007669"/>
    <property type="project" value="TreeGrafter"/>
</dbReference>
<dbReference type="InterPro" id="IPR001867">
    <property type="entry name" value="OmpR/PhoB-type_DNA-bd"/>
</dbReference>
<keyword evidence="3" id="KW-0805">Transcription regulation</keyword>
<dbReference type="Proteomes" id="UP000178606">
    <property type="component" value="Unassembled WGS sequence"/>
</dbReference>
<dbReference type="GO" id="GO:0032993">
    <property type="term" value="C:protein-DNA complex"/>
    <property type="evidence" value="ECO:0007669"/>
    <property type="project" value="TreeGrafter"/>
</dbReference>
<dbReference type="InterPro" id="IPR016032">
    <property type="entry name" value="Sig_transdc_resp-reg_C-effctor"/>
</dbReference>
<dbReference type="PROSITE" id="PS51755">
    <property type="entry name" value="OMPR_PHOB"/>
    <property type="match status" value="1"/>
</dbReference>
<dbReference type="FunFam" id="1.10.10.10:FF:000018">
    <property type="entry name" value="DNA-binding response regulator ResD"/>
    <property type="match status" value="1"/>
</dbReference>
<feature type="domain" description="OmpR/PhoB-type" evidence="9">
    <location>
        <begin position="130"/>
        <end position="226"/>
    </location>
</feature>
<dbReference type="SMART" id="SM00448">
    <property type="entry name" value="REC"/>
    <property type="match status" value="1"/>
</dbReference>
<evidence type="ECO:0000259" key="8">
    <source>
        <dbReference type="PROSITE" id="PS50110"/>
    </source>
</evidence>
<dbReference type="PROSITE" id="PS50110">
    <property type="entry name" value="RESPONSE_REGULATORY"/>
    <property type="match status" value="1"/>
</dbReference>
<protein>
    <submittedName>
        <fullName evidence="10">DNA-binding response regulator</fullName>
    </submittedName>
</protein>
<keyword evidence="5" id="KW-0804">Transcription</keyword>
<evidence type="ECO:0000313" key="11">
    <source>
        <dbReference type="Proteomes" id="UP000178606"/>
    </source>
</evidence>
<dbReference type="AlphaFoldDB" id="A0A1F6D0Q5"/>
<dbReference type="GO" id="GO:0005829">
    <property type="term" value="C:cytosol"/>
    <property type="evidence" value="ECO:0007669"/>
    <property type="project" value="TreeGrafter"/>
</dbReference>
<feature type="DNA-binding region" description="OmpR/PhoB-type" evidence="7">
    <location>
        <begin position="130"/>
        <end position="226"/>
    </location>
</feature>
<evidence type="ECO:0000256" key="4">
    <source>
        <dbReference type="ARBA" id="ARBA00023125"/>
    </source>
</evidence>
<evidence type="ECO:0000256" key="3">
    <source>
        <dbReference type="ARBA" id="ARBA00023015"/>
    </source>
</evidence>
<dbReference type="SUPFAM" id="SSF46894">
    <property type="entry name" value="C-terminal effector domain of the bipartite response regulators"/>
    <property type="match status" value="1"/>
</dbReference>
<dbReference type="InterPro" id="IPR036388">
    <property type="entry name" value="WH-like_DNA-bd_sf"/>
</dbReference>
<evidence type="ECO:0000259" key="9">
    <source>
        <dbReference type="PROSITE" id="PS51755"/>
    </source>
</evidence>
<dbReference type="InterPro" id="IPR001789">
    <property type="entry name" value="Sig_transdc_resp-reg_receiver"/>
</dbReference>
<dbReference type="SMART" id="SM00862">
    <property type="entry name" value="Trans_reg_C"/>
    <property type="match status" value="1"/>
</dbReference>
<dbReference type="Gene3D" id="1.10.10.10">
    <property type="entry name" value="Winged helix-like DNA-binding domain superfamily/Winged helix DNA-binding domain"/>
    <property type="match status" value="1"/>
</dbReference>
<feature type="domain" description="Response regulatory" evidence="8">
    <location>
        <begin position="4"/>
        <end position="120"/>
    </location>
</feature>
<dbReference type="InterPro" id="IPR039420">
    <property type="entry name" value="WalR-like"/>
</dbReference>
<evidence type="ECO:0000256" key="2">
    <source>
        <dbReference type="ARBA" id="ARBA00023012"/>
    </source>
</evidence>
<dbReference type="GO" id="GO:0006355">
    <property type="term" value="P:regulation of DNA-templated transcription"/>
    <property type="evidence" value="ECO:0007669"/>
    <property type="project" value="InterPro"/>
</dbReference>
<dbReference type="EMBL" id="MFKF01000092">
    <property type="protein sequence ID" value="OGG54900.1"/>
    <property type="molecule type" value="Genomic_DNA"/>
</dbReference>
<dbReference type="Pfam" id="PF00486">
    <property type="entry name" value="Trans_reg_C"/>
    <property type="match status" value="1"/>
</dbReference>
<proteinExistence type="predicted"/>
<name>A0A1F6D0Q5_HANXR</name>
<dbReference type="Pfam" id="PF00072">
    <property type="entry name" value="Response_reg"/>
    <property type="match status" value="1"/>
</dbReference>
<organism evidence="10 11">
    <name type="scientific">Handelsmanbacteria sp. (strain RIFCSPLOWO2_12_FULL_64_10)</name>
    <dbReference type="NCBI Taxonomy" id="1817868"/>
    <lineage>
        <taxon>Bacteria</taxon>
        <taxon>Candidatus Handelsmaniibacteriota</taxon>
    </lineage>
</organism>
<evidence type="ECO:0000256" key="7">
    <source>
        <dbReference type="PROSITE-ProRule" id="PRU01091"/>
    </source>
</evidence>
<accession>A0A1F6D0Q5</accession>
<evidence type="ECO:0000256" key="1">
    <source>
        <dbReference type="ARBA" id="ARBA00022553"/>
    </source>
</evidence>
<dbReference type="Gene3D" id="3.40.50.2300">
    <property type="match status" value="1"/>
</dbReference>
<keyword evidence="4 7" id="KW-0238">DNA-binding</keyword>
<keyword evidence="2" id="KW-0902">Two-component regulatory system</keyword>
<reference evidence="10 11" key="1">
    <citation type="journal article" date="2016" name="Nat. Commun.">
        <title>Thousands of microbial genomes shed light on interconnected biogeochemical processes in an aquifer system.</title>
        <authorList>
            <person name="Anantharaman K."/>
            <person name="Brown C.T."/>
            <person name="Hug L.A."/>
            <person name="Sharon I."/>
            <person name="Castelle C.J."/>
            <person name="Probst A.J."/>
            <person name="Thomas B.C."/>
            <person name="Singh A."/>
            <person name="Wilkins M.J."/>
            <person name="Karaoz U."/>
            <person name="Brodie E.L."/>
            <person name="Williams K.H."/>
            <person name="Hubbard S.S."/>
            <person name="Banfield J.F."/>
        </authorList>
    </citation>
    <scope>NUCLEOTIDE SEQUENCE [LARGE SCALE GENOMIC DNA]</scope>
    <source>
        <strain evidence="11">RIFCSPLOWO2_12_FULL_64_10</strain>
    </source>
</reference>
<gene>
    <name evidence="10" type="ORF">A3F84_27235</name>
</gene>
<comment type="caution">
    <text evidence="10">The sequence shown here is derived from an EMBL/GenBank/DDBJ whole genome shotgun (WGS) entry which is preliminary data.</text>
</comment>
<dbReference type="CDD" id="cd00383">
    <property type="entry name" value="trans_reg_C"/>
    <property type="match status" value="1"/>
</dbReference>
<dbReference type="Gene3D" id="6.10.250.690">
    <property type="match status" value="1"/>
</dbReference>
<dbReference type="PANTHER" id="PTHR48111:SF4">
    <property type="entry name" value="DNA-BINDING DUAL TRANSCRIPTIONAL REGULATOR OMPR"/>
    <property type="match status" value="1"/>
</dbReference>
<feature type="modified residue" description="4-aspartylphosphate" evidence="6">
    <location>
        <position position="53"/>
    </location>
</feature>
<evidence type="ECO:0000256" key="5">
    <source>
        <dbReference type="ARBA" id="ARBA00023163"/>
    </source>
</evidence>
<dbReference type="SUPFAM" id="SSF52172">
    <property type="entry name" value="CheY-like"/>
    <property type="match status" value="1"/>
</dbReference>
<dbReference type="GO" id="GO:0000156">
    <property type="term" value="F:phosphorelay response regulator activity"/>
    <property type="evidence" value="ECO:0007669"/>
    <property type="project" value="TreeGrafter"/>
</dbReference>
<keyword evidence="1 6" id="KW-0597">Phosphoprotein</keyword>
<dbReference type="FunFam" id="3.40.50.2300:FF:000001">
    <property type="entry name" value="DNA-binding response regulator PhoB"/>
    <property type="match status" value="1"/>
</dbReference>
<evidence type="ECO:0000256" key="6">
    <source>
        <dbReference type="PROSITE-ProRule" id="PRU00169"/>
    </source>
</evidence>
<dbReference type="PANTHER" id="PTHR48111">
    <property type="entry name" value="REGULATOR OF RPOS"/>
    <property type="match status" value="1"/>
</dbReference>
<dbReference type="InterPro" id="IPR011006">
    <property type="entry name" value="CheY-like_superfamily"/>
</dbReference>
<sequence length="228" mass="25393">MPSKILVVDDEPDILDVLRYNLEKADFGVLTAQDGERALEIARSERPALVVLDLMLPGIEGEEVCRLLKQDEATRSIPVLMLTAKGQEVDRIVGLELGADDYVVKPFSPREIVLRARAILRRAQPEAEPEGMMRIGPLTVDAAGHRASLSGVSLDLTATEFKLLTTLLSRRGRVQSRDDLLHAVWGYDYAGYGRTVDTHIRRLREKLGEAADMVETVRGVGYRFRKDA</sequence>
<evidence type="ECO:0000313" key="10">
    <source>
        <dbReference type="EMBL" id="OGG54900.1"/>
    </source>
</evidence>